<evidence type="ECO:0000313" key="5">
    <source>
        <dbReference type="EMBL" id="KAB7501453.1"/>
    </source>
</evidence>
<evidence type="ECO:0000256" key="1">
    <source>
        <dbReference type="ARBA" id="ARBA00006616"/>
    </source>
</evidence>
<dbReference type="OrthoDB" id="6376424at2759"/>
<comment type="similarity">
    <text evidence="1 2">Belongs to the MINDY deubiquitinase family. FAM63 subfamily.</text>
</comment>
<sequence length="259" mass="29313">MDGLLNRRVKRHSIVSNLSYNQLTNNIIMWRDQATSKNDNDLLLKAMICEEFICETISQLTIHGLFELLAALAEGEIAVLFRNNHFSTIYKRNGQLYQLLSDQGFLLESAVWETLTDIDATFSEFVDGNFQPIHQHESNSEDIASMTKEQQINSDHQLAAMLQQEAEKQQRREEDFNKMVEDLGLHNLSDEEIARRLQNRENQLAEEANRNRGGGGGGGGGGASSQTSEVGSQSSSRKPYNQTNYPTNHHKRKKDCTIL</sequence>
<dbReference type="AlphaFoldDB" id="A0A5N5T4G5"/>
<feature type="domain" description="MINDY deubiquitinase" evidence="4">
    <location>
        <begin position="10"/>
        <end position="130"/>
    </location>
</feature>
<evidence type="ECO:0000313" key="6">
    <source>
        <dbReference type="Proteomes" id="UP000326759"/>
    </source>
</evidence>
<dbReference type="GO" id="GO:0006508">
    <property type="term" value="P:proteolysis"/>
    <property type="evidence" value="ECO:0007669"/>
    <property type="project" value="UniProtKB-KW"/>
</dbReference>
<keyword evidence="2" id="KW-0833">Ubl conjugation pathway</keyword>
<dbReference type="PANTHER" id="PTHR18063:SF6">
    <property type="entry name" value="UBIQUITIN CARBOXYL-TERMINAL HYDROLASE"/>
    <property type="match status" value="1"/>
</dbReference>
<keyword evidence="2" id="KW-0788">Thiol protease</keyword>
<organism evidence="5 6">
    <name type="scientific">Armadillidium nasatum</name>
    <dbReference type="NCBI Taxonomy" id="96803"/>
    <lineage>
        <taxon>Eukaryota</taxon>
        <taxon>Metazoa</taxon>
        <taxon>Ecdysozoa</taxon>
        <taxon>Arthropoda</taxon>
        <taxon>Crustacea</taxon>
        <taxon>Multicrustacea</taxon>
        <taxon>Malacostraca</taxon>
        <taxon>Eumalacostraca</taxon>
        <taxon>Peracarida</taxon>
        <taxon>Isopoda</taxon>
        <taxon>Oniscidea</taxon>
        <taxon>Crinocheta</taxon>
        <taxon>Armadillidiidae</taxon>
        <taxon>Armadillidium</taxon>
    </lineage>
</organism>
<dbReference type="EC" id="3.4.19.12" evidence="2"/>
<feature type="region of interest" description="Disordered" evidence="3">
    <location>
        <begin position="206"/>
        <end position="259"/>
    </location>
</feature>
<keyword evidence="2" id="KW-0645">Protease</keyword>
<evidence type="ECO:0000259" key="4">
    <source>
        <dbReference type="Pfam" id="PF04424"/>
    </source>
</evidence>
<gene>
    <name evidence="5" type="primary">FAM63B</name>
    <name evidence="5" type="ORF">Anas_01915</name>
</gene>
<comment type="caution">
    <text evidence="5">The sequence shown here is derived from an EMBL/GenBank/DDBJ whole genome shotgun (WGS) entry which is preliminary data.</text>
</comment>
<dbReference type="GO" id="GO:0140934">
    <property type="term" value="F:histone deubiquitinase activity"/>
    <property type="evidence" value="ECO:0007669"/>
    <property type="project" value="UniProtKB-UniRule"/>
</dbReference>
<name>A0A5N5T4G5_9CRUS</name>
<comment type="function">
    <text evidence="2">Hydrolase that can specifically remove 'Lys-48'-linked conjugated ubiquitin from proteins. Has exodeubiquitinase activity and has a preference for long polyubiquitin chains. May play a regulatory role at the level of protein turnover.</text>
</comment>
<comment type="catalytic activity">
    <reaction evidence="2">
        <text>Thiol-dependent hydrolysis of ester, thioester, amide, peptide and isopeptide bonds formed by the C-terminal Gly of ubiquitin (a 76-residue protein attached to proteins as an intracellular targeting signal).</text>
        <dbReference type="EC" id="3.4.19.12"/>
    </reaction>
</comment>
<dbReference type="GO" id="GO:0071108">
    <property type="term" value="P:protein K48-linked deubiquitination"/>
    <property type="evidence" value="ECO:0007669"/>
    <property type="project" value="TreeGrafter"/>
</dbReference>
<dbReference type="InterPro" id="IPR007518">
    <property type="entry name" value="MINDY"/>
</dbReference>
<dbReference type="GO" id="GO:0004843">
    <property type="term" value="F:cysteine-type deubiquitinase activity"/>
    <property type="evidence" value="ECO:0007669"/>
    <property type="project" value="UniProtKB-UniRule"/>
</dbReference>
<dbReference type="EMBL" id="SEYY01010574">
    <property type="protein sequence ID" value="KAB7501453.1"/>
    <property type="molecule type" value="Genomic_DNA"/>
</dbReference>
<dbReference type="GO" id="GO:0016807">
    <property type="term" value="F:cysteine-type carboxypeptidase activity"/>
    <property type="evidence" value="ECO:0007669"/>
    <property type="project" value="TreeGrafter"/>
</dbReference>
<dbReference type="InterPro" id="IPR033979">
    <property type="entry name" value="MINDY_domain"/>
</dbReference>
<dbReference type="Proteomes" id="UP000326759">
    <property type="component" value="Unassembled WGS sequence"/>
</dbReference>
<feature type="compositionally biased region" description="Low complexity" evidence="3">
    <location>
        <begin position="224"/>
        <end position="236"/>
    </location>
</feature>
<accession>A0A5N5T4G5</accession>
<evidence type="ECO:0000256" key="2">
    <source>
        <dbReference type="RuleBase" id="RU367139"/>
    </source>
</evidence>
<proteinExistence type="inferred from homology"/>
<keyword evidence="2" id="KW-0378">Hydrolase</keyword>
<dbReference type="PANTHER" id="PTHR18063">
    <property type="entry name" value="NF-E2 INDUCIBLE PROTEIN"/>
    <property type="match status" value="1"/>
</dbReference>
<reference evidence="5 6" key="1">
    <citation type="journal article" date="2019" name="PLoS Biol.">
        <title>Sex chromosomes control vertical transmission of feminizing Wolbachia symbionts in an isopod.</title>
        <authorList>
            <person name="Becking T."/>
            <person name="Chebbi M.A."/>
            <person name="Giraud I."/>
            <person name="Moumen B."/>
            <person name="Laverre T."/>
            <person name="Caubet Y."/>
            <person name="Peccoud J."/>
            <person name="Gilbert C."/>
            <person name="Cordaux R."/>
        </authorList>
    </citation>
    <scope>NUCLEOTIDE SEQUENCE [LARGE SCALE GENOMIC DNA]</scope>
    <source>
        <strain evidence="5">ANa2</strain>
        <tissue evidence="5">Whole body excluding digestive tract and cuticle</tissue>
    </source>
</reference>
<protein>
    <recommendedName>
        <fullName evidence="2">Ubiquitin carboxyl-terminal hydrolase</fullName>
        <ecNumber evidence="2">3.4.19.12</ecNumber>
    </recommendedName>
</protein>
<dbReference type="GO" id="GO:0036435">
    <property type="term" value="F:K48-linked polyubiquitin modification-dependent protein binding"/>
    <property type="evidence" value="ECO:0007669"/>
    <property type="project" value="UniProtKB-UniRule"/>
</dbReference>
<feature type="compositionally biased region" description="Polar residues" evidence="3">
    <location>
        <begin position="237"/>
        <end position="247"/>
    </location>
</feature>
<keyword evidence="6" id="KW-1185">Reference proteome</keyword>
<dbReference type="GO" id="GO:1990380">
    <property type="term" value="F:K48-linked deubiquitinase activity"/>
    <property type="evidence" value="ECO:0007669"/>
    <property type="project" value="UniProtKB-UniRule"/>
</dbReference>
<dbReference type="GO" id="GO:0005829">
    <property type="term" value="C:cytosol"/>
    <property type="evidence" value="ECO:0007669"/>
    <property type="project" value="TreeGrafter"/>
</dbReference>
<feature type="compositionally biased region" description="Gly residues" evidence="3">
    <location>
        <begin position="212"/>
        <end position="223"/>
    </location>
</feature>
<dbReference type="GO" id="GO:0071944">
    <property type="term" value="C:cell periphery"/>
    <property type="evidence" value="ECO:0007669"/>
    <property type="project" value="TreeGrafter"/>
</dbReference>
<feature type="compositionally biased region" description="Basic residues" evidence="3">
    <location>
        <begin position="248"/>
        <end position="259"/>
    </location>
</feature>
<evidence type="ECO:0000256" key="3">
    <source>
        <dbReference type="SAM" id="MobiDB-lite"/>
    </source>
</evidence>
<dbReference type="Pfam" id="PF04424">
    <property type="entry name" value="MINDY_DUB"/>
    <property type="match status" value="1"/>
</dbReference>